<dbReference type="OrthoDB" id="9955438at2"/>
<evidence type="ECO:0000313" key="1">
    <source>
        <dbReference type="EMBL" id="PQJ89252.1"/>
    </source>
</evidence>
<protein>
    <submittedName>
        <fullName evidence="1">Uncharacterized protein</fullName>
    </submittedName>
</protein>
<reference evidence="1 2" key="1">
    <citation type="submission" date="2016-12" db="EMBL/GenBank/DDBJ databases">
        <title>Diversity of luminous bacteria.</title>
        <authorList>
            <person name="Yoshizawa S."/>
            <person name="Kogure K."/>
        </authorList>
    </citation>
    <scope>NUCLEOTIDE SEQUENCE [LARGE SCALE GENOMIC DNA]</scope>
    <source>
        <strain evidence="1 2">ATCC 33715</strain>
    </source>
</reference>
<dbReference type="RefSeq" id="WP_105054780.1">
    <property type="nucleotide sequence ID" value="NZ_CAWNRT010000001.1"/>
</dbReference>
<accession>A0A2S7XDN9</accession>
<gene>
    <name evidence="1" type="ORF">BTO22_06480</name>
</gene>
<dbReference type="AlphaFoldDB" id="A0A2S7XDN9"/>
<dbReference type="EMBL" id="MSCO01000001">
    <property type="protein sequence ID" value="PQJ89252.1"/>
    <property type="molecule type" value="Genomic_DNA"/>
</dbReference>
<proteinExistence type="predicted"/>
<dbReference type="Proteomes" id="UP000239263">
    <property type="component" value="Unassembled WGS sequence"/>
</dbReference>
<sequence length="92" mass="10892">MRYQLKLEYLKDEDLRPERPIIPEHEEADMYIRAFVEDINLFSCTEIASEDNMVVQIMLADGFQLEDLHKNLKSMNPKYLEMFKTTGLFSIS</sequence>
<evidence type="ECO:0000313" key="2">
    <source>
        <dbReference type="Proteomes" id="UP000239263"/>
    </source>
</evidence>
<comment type="caution">
    <text evidence="1">The sequence shown here is derived from an EMBL/GenBank/DDBJ whole genome shotgun (WGS) entry which is preliminary data.</text>
</comment>
<organism evidence="1 2">
    <name type="scientific">Aliivibrio sifiae</name>
    <dbReference type="NCBI Taxonomy" id="566293"/>
    <lineage>
        <taxon>Bacteria</taxon>
        <taxon>Pseudomonadati</taxon>
        <taxon>Pseudomonadota</taxon>
        <taxon>Gammaproteobacteria</taxon>
        <taxon>Vibrionales</taxon>
        <taxon>Vibrionaceae</taxon>
        <taxon>Aliivibrio</taxon>
    </lineage>
</organism>
<name>A0A2S7XDN9_9GAMM</name>